<accession>T0Z2T4</accession>
<gene>
    <name evidence="1" type="ORF">B2A_10416</name>
</gene>
<name>T0Z2T4_9ZZZZ</name>
<evidence type="ECO:0000313" key="1">
    <source>
        <dbReference type="EMBL" id="EQD42236.1"/>
    </source>
</evidence>
<proteinExistence type="predicted"/>
<dbReference type="AlphaFoldDB" id="T0Z2T4"/>
<reference evidence="1" key="1">
    <citation type="submission" date="2013-08" db="EMBL/GenBank/DDBJ databases">
        <authorList>
            <person name="Mendez C."/>
            <person name="Richter M."/>
            <person name="Ferrer M."/>
            <person name="Sanchez J."/>
        </authorList>
    </citation>
    <scope>NUCLEOTIDE SEQUENCE</scope>
</reference>
<organism evidence="1">
    <name type="scientific">mine drainage metagenome</name>
    <dbReference type="NCBI Taxonomy" id="410659"/>
    <lineage>
        <taxon>unclassified sequences</taxon>
        <taxon>metagenomes</taxon>
        <taxon>ecological metagenomes</taxon>
    </lineage>
</organism>
<comment type="caution">
    <text evidence="1">The sequence shown here is derived from an EMBL/GenBank/DDBJ whole genome shotgun (WGS) entry which is preliminary data.</text>
</comment>
<reference evidence="1" key="2">
    <citation type="journal article" date="2014" name="ISME J.">
        <title>Microbial stratification in low pH oxic and suboxic macroscopic growths along an acid mine drainage.</title>
        <authorList>
            <person name="Mendez-Garcia C."/>
            <person name="Mesa V."/>
            <person name="Sprenger R.R."/>
            <person name="Richter M."/>
            <person name="Diez M.S."/>
            <person name="Solano J."/>
            <person name="Bargiela R."/>
            <person name="Golyshina O.V."/>
            <person name="Manteca A."/>
            <person name="Ramos J.L."/>
            <person name="Gallego J.R."/>
            <person name="Llorente I."/>
            <person name="Martins Dos Santos V.A."/>
            <person name="Jensen O.N."/>
            <person name="Pelaez A.I."/>
            <person name="Sanchez J."/>
            <person name="Ferrer M."/>
        </authorList>
    </citation>
    <scope>NUCLEOTIDE SEQUENCE</scope>
</reference>
<evidence type="ECO:0008006" key="2">
    <source>
        <dbReference type="Google" id="ProtNLM"/>
    </source>
</evidence>
<protein>
    <recommendedName>
        <fullName evidence="2">N-acetyltransferase domain-containing protein</fullName>
    </recommendedName>
</protein>
<sequence length="221" mass="24920">MNRGSSLQELKAGGISEVVSWGWDAVRLVDELERIDYQVIDDLRPEDEGETVSWARIRFKHPETWRILYKTPGKVEGYWSFVPLFKEGFELLKEGRIAEGQISEDMIPEAGVKGCFEMFFTMIALNAEYRGGIGIEMLYSSFLEVVGKLASEGVFFEEAAANAYTPAGVSICKSFGLKHVADAPYRGQIYAGKFSTLLAMMAQNRNEYPRELYNAKFGKTH</sequence>
<dbReference type="EMBL" id="AUZZ01007514">
    <property type="protein sequence ID" value="EQD42236.1"/>
    <property type="molecule type" value="Genomic_DNA"/>
</dbReference>